<keyword evidence="2" id="KW-1133">Transmembrane helix</keyword>
<dbReference type="eggNOG" id="ENOG502RM76">
    <property type="taxonomic scope" value="Eukaryota"/>
</dbReference>
<feature type="transmembrane region" description="Helical" evidence="2">
    <location>
        <begin position="83"/>
        <end position="116"/>
    </location>
</feature>
<dbReference type="SMART" id="SM00313">
    <property type="entry name" value="PXA"/>
    <property type="match status" value="1"/>
</dbReference>
<dbReference type="EMBL" id="GL876969">
    <property type="protein sequence ID" value="KLU86567.1"/>
    <property type="molecule type" value="Genomic_DNA"/>
</dbReference>
<dbReference type="VEuPathDB" id="FungiDB:MAPG_05579"/>
<keyword evidence="6" id="KW-1185">Reference proteome</keyword>
<proteinExistence type="predicted"/>
<evidence type="ECO:0000313" key="4">
    <source>
        <dbReference type="EMBL" id="KLU86567.1"/>
    </source>
</evidence>
<dbReference type="STRING" id="644358.A0A0C4DZS2"/>
<dbReference type="GO" id="GO:0035091">
    <property type="term" value="F:phosphatidylinositol binding"/>
    <property type="evidence" value="ECO:0007669"/>
    <property type="project" value="InterPro"/>
</dbReference>
<reference evidence="4" key="2">
    <citation type="submission" date="2010-05" db="EMBL/GenBank/DDBJ databases">
        <title>The Genome Sequence of Magnaporthe poae strain ATCC 64411.</title>
        <authorList>
            <consortium name="The Broad Institute Genome Sequencing Platform"/>
            <consortium name="Broad Institute Genome Sequencing Center for Infectious Disease"/>
            <person name="Ma L.-J."/>
            <person name="Dead R."/>
            <person name="Young S."/>
            <person name="Zeng Q."/>
            <person name="Koehrsen M."/>
            <person name="Alvarado L."/>
            <person name="Berlin A."/>
            <person name="Chapman S.B."/>
            <person name="Chen Z."/>
            <person name="Freedman E."/>
            <person name="Gellesch M."/>
            <person name="Goldberg J."/>
            <person name="Griggs A."/>
            <person name="Gujja S."/>
            <person name="Heilman E.R."/>
            <person name="Heiman D."/>
            <person name="Hepburn T."/>
            <person name="Howarth C."/>
            <person name="Jen D."/>
            <person name="Larson L."/>
            <person name="Mehta T."/>
            <person name="Neiman D."/>
            <person name="Pearson M."/>
            <person name="Roberts A."/>
            <person name="Saif S."/>
            <person name="Shea T."/>
            <person name="Shenoy N."/>
            <person name="Sisk P."/>
            <person name="Stolte C."/>
            <person name="Sykes S."/>
            <person name="Walk T."/>
            <person name="White J."/>
            <person name="Yandava C."/>
            <person name="Haas B."/>
            <person name="Nusbaum C."/>
            <person name="Birren B."/>
        </authorList>
    </citation>
    <scope>NUCLEOTIDE SEQUENCE</scope>
    <source>
        <strain evidence="4">ATCC 64411</strain>
    </source>
</reference>
<reference evidence="4" key="3">
    <citation type="submission" date="2011-03" db="EMBL/GenBank/DDBJ databases">
        <title>Annotation of Magnaporthe poae ATCC 64411.</title>
        <authorList>
            <person name="Ma L.-J."/>
            <person name="Dead R."/>
            <person name="Young S.K."/>
            <person name="Zeng Q."/>
            <person name="Gargeya S."/>
            <person name="Fitzgerald M."/>
            <person name="Haas B."/>
            <person name="Abouelleil A."/>
            <person name="Alvarado L."/>
            <person name="Arachchi H.M."/>
            <person name="Berlin A."/>
            <person name="Brown A."/>
            <person name="Chapman S.B."/>
            <person name="Chen Z."/>
            <person name="Dunbar C."/>
            <person name="Freedman E."/>
            <person name="Gearin G."/>
            <person name="Gellesch M."/>
            <person name="Goldberg J."/>
            <person name="Griggs A."/>
            <person name="Gujja S."/>
            <person name="Heiman D."/>
            <person name="Howarth C."/>
            <person name="Larson L."/>
            <person name="Lui A."/>
            <person name="MacDonald P.J.P."/>
            <person name="Mehta T."/>
            <person name="Montmayeur A."/>
            <person name="Murphy C."/>
            <person name="Neiman D."/>
            <person name="Pearson M."/>
            <person name="Priest M."/>
            <person name="Roberts A."/>
            <person name="Saif S."/>
            <person name="Shea T."/>
            <person name="Shenoy N."/>
            <person name="Sisk P."/>
            <person name="Stolte C."/>
            <person name="Sykes S."/>
            <person name="Yandava C."/>
            <person name="Wortman J."/>
            <person name="Nusbaum C."/>
            <person name="Birren B."/>
        </authorList>
    </citation>
    <scope>NUCLEOTIDE SEQUENCE</scope>
    <source>
        <strain evidence="4">ATCC 64411</strain>
    </source>
</reference>
<dbReference type="Pfam" id="PF02194">
    <property type="entry name" value="PXA"/>
    <property type="match status" value="1"/>
</dbReference>
<protein>
    <submittedName>
        <fullName evidence="4">PX domain-containing protein</fullName>
    </submittedName>
</protein>
<dbReference type="EnsemblFungi" id="MAPG_05579T0">
    <property type="protein sequence ID" value="MAPG_05579T0"/>
    <property type="gene ID" value="MAPG_05579"/>
</dbReference>
<dbReference type="EMBL" id="ADBL01001331">
    <property type="status" value="NOT_ANNOTATED_CDS"/>
    <property type="molecule type" value="Genomic_DNA"/>
</dbReference>
<feature type="region of interest" description="Disordered" evidence="1">
    <location>
        <begin position="1"/>
        <end position="62"/>
    </location>
</feature>
<dbReference type="SUPFAM" id="SSF64268">
    <property type="entry name" value="PX domain"/>
    <property type="match status" value="1"/>
</dbReference>
<evidence type="ECO:0000256" key="1">
    <source>
        <dbReference type="SAM" id="MobiDB-lite"/>
    </source>
</evidence>
<feature type="compositionally biased region" description="Polar residues" evidence="1">
    <location>
        <begin position="801"/>
        <end position="812"/>
    </location>
</feature>
<evidence type="ECO:0000259" key="3">
    <source>
        <dbReference type="PROSITE" id="PS51207"/>
    </source>
</evidence>
<dbReference type="AlphaFoldDB" id="A0A0C4DZS2"/>
<dbReference type="InterPro" id="IPR003114">
    <property type="entry name" value="Phox_assoc"/>
</dbReference>
<feature type="compositionally biased region" description="Polar residues" evidence="1">
    <location>
        <begin position="749"/>
        <end position="788"/>
    </location>
</feature>
<evidence type="ECO:0000313" key="5">
    <source>
        <dbReference type="EnsemblFungi" id="MAPG_05579T0"/>
    </source>
</evidence>
<feature type="domain" description="PXA" evidence="3">
    <location>
        <begin position="170"/>
        <end position="352"/>
    </location>
</feature>
<dbReference type="InterPro" id="IPR036871">
    <property type="entry name" value="PX_dom_sf"/>
</dbReference>
<dbReference type="FunFam" id="3.30.1520.10:FF:000065">
    <property type="entry name" value="PX domain protein (AFU_orthologue AFUA_2G07450)"/>
    <property type="match status" value="1"/>
</dbReference>
<reference evidence="5" key="4">
    <citation type="journal article" date="2015" name="G3 (Bethesda)">
        <title>Genome sequences of three phytopathogenic species of the Magnaporthaceae family of fungi.</title>
        <authorList>
            <person name="Okagaki L.H."/>
            <person name="Nunes C.C."/>
            <person name="Sailsbery J."/>
            <person name="Clay B."/>
            <person name="Brown D."/>
            <person name="John T."/>
            <person name="Oh Y."/>
            <person name="Young N."/>
            <person name="Fitzgerald M."/>
            <person name="Haas B.J."/>
            <person name="Zeng Q."/>
            <person name="Young S."/>
            <person name="Adiconis X."/>
            <person name="Fan L."/>
            <person name="Levin J.Z."/>
            <person name="Mitchell T.K."/>
            <person name="Okubara P.A."/>
            <person name="Farman M.L."/>
            <person name="Kohn L.M."/>
            <person name="Birren B."/>
            <person name="Ma L.-J."/>
            <person name="Dean R.A."/>
        </authorList>
    </citation>
    <scope>NUCLEOTIDE SEQUENCE</scope>
    <source>
        <strain evidence="5">ATCC 64411 / 73-15</strain>
    </source>
</reference>
<name>A0A0C4DZS2_MAGP6</name>
<reference evidence="5" key="5">
    <citation type="submission" date="2015-06" db="UniProtKB">
        <authorList>
            <consortium name="EnsemblFungi"/>
        </authorList>
    </citation>
    <scope>IDENTIFICATION</scope>
    <source>
        <strain evidence="5">ATCC 64411</strain>
    </source>
</reference>
<sequence length="855" mass="91847">MEPDSAATTIGAVDKAHDVAVPEIPTLAPPASPTSPLEAEGATEKAEDETDRDRRHGDDGSDGTIANKIIQFLSTATPETLGAIAVGLAAVTYLVLGQVGLLLIGVFAGAVGVISWEARNPVVARNVRGEKGVDALARILDYKGALSVAAGADAKDGEDAAPLRGFEDFQPETRDALNGLVDAVIRDYVNWWYTPIVPSDKSFALSCRKVLTSFLLSVSNRLGKKRPADTFLDFMTNSSSIIIVFFSELATALADMPADGSRSAADAIYNYLAANPESNLANLLNQKQQAAKLRMAAEDLLGFLDRSIYDCDPARTFLREILASVVLGTTLTSCSKAEWINGWIVYLLEAGEPDFNQAIDVGMQTGSDSSTFADLDGNLGNIGLTKGNRNSLEMEKARQKESVAAKKKLEEMEALEEMRKLNEMIADEDARRSREAATAVQPQPPAQSEPASATETSSRLADALKRNVDTLDIQPDAARELAKTPITEPPSAISLGQTSPKETFREDAPSKRNSVHTPPTPGSSGIYTPSSQHSSPRRDDSGGHFTNFDQLVPPAQDDADLSDSEQRDKAPPPLTLHNAVISIHDDGMPDNKNRIKSKPSWDFLIQVEPATSHYPGWMIVRKYSDFESLHEVVTRIAKISGATAFTEQHNTLPSWKVHTKSSLRGELERYCRDACWYKPLAESEGMKRFLEKNTTHARGASRTGFGAFENMGKNVLGVLTSAPKGVAEGSKVVVGGVTGVLGNIGLGSRKNTSTSLQDTSAMTTASGTNSNRQSLSLSSPKLETSLSVGSLPLKKRDSMDSQRSSVISTQPSKVAPMEKRPSFEADGGLQPLRTDRWDGLSPTSGLSSPENTSAD</sequence>
<reference evidence="6" key="1">
    <citation type="submission" date="2010-05" db="EMBL/GenBank/DDBJ databases">
        <title>The genome sequence of Magnaporthe poae strain ATCC 64411.</title>
        <authorList>
            <person name="Ma L.-J."/>
            <person name="Dead R."/>
            <person name="Young S."/>
            <person name="Zeng Q."/>
            <person name="Koehrsen M."/>
            <person name="Alvarado L."/>
            <person name="Berlin A."/>
            <person name="Chapman S.B."/>
            <person name="Chen Z."/>
            <person name="Freedman E."/>
            <person name="Gellesch M."/>
            <person name="Goldberg J."/>
            <person name="Griggs A."/>
            <person name="Gujja S."/>
            <person name="Heilman E.R."/>
            <person name="Heiman D."/>
            <person name="Hepburn T."/>
            <person name="Howarth C."/>
            <person name="Jen D."/>
            <person name="Larson L."/>
            <person name="Mehta T."/>
            <person name="Neiman D."/>
            <person name="Pearson M."/>
            <person name="Roberts A."/>
            <person name="Saif S."/>
            <person name="Shea T."/>
            <person name="Shenoy N."/>
            <person name="Sisk P."/>
            <person name="Stolte C."/>
            <person name="Sykes S."/>
            <person name="Walk T."/>
            <person name="White J."/>
            <person name="Yandava C."/>
            <person name="Haas B."/>
            <person name="Nusbaum C."/>
            <person name="Birren B."/>
        </authorList>
    </citation>
    <scope>NUCLEOTIDE SEQUENCE [LARGE SCALE GENOMIC DNA]</scope>
    <source>
        <strain evidence="6">ATCC 64411 / 73-15</strain>
    </source>
</reference>
<feature type="region of interest" description="Disordered" evidence="1">
    <location>
        <begin position="744"/>
        <end position="855"/>
    </location>
</feature>
<feature type="region of interest" description="Disordered" evidence="1">
    <location>
        <begin position="429"/>
        <end position="459"/>
    </location>
</feature>
<dbReference type="Gene3D" id="3.30.1520.10">
    <property type="entry name" value="Phox-like domain"/>
    <property type="match status" value="1"/>
</dbReference>
<evidence type="ECO:0000313" key="6">
    <source>
        <dbReference type="Proteomes" id="UP000011715"/>
    </source>
</evidence>
<dbReference type="PANTHER" id="PTHR22775">
    <property type="entry name" value="SORTING NEXIN"/>
    <property type="match status" value="1"/>
</dbReference>
<dbReference type="PROSITE" id="PS51207">
    <property type="entry name" value="PXA"/>
    <property type="match status" value="1"/>
</dbReference>
<evidence type="ECO:0000256" key="2">
    <source>
        <dbReference type="SAM" id="Phobius"/>
    </source>
</evidence>
<keyword evidence="2" id="KW-0812">Transmembrane</keyword>
<dbReference type="OrthoDB" id="41200at2759"/>
<dbReference type="PANTHER" id="PTHR22775:SF47">
    <property type="entry name" value="MEIOTICALLY UP-REGULATED GENE 122 PROTEIN"/>
    <property type="match status" value="1"/>
</dbReference>
<accession>A0A0C4DZS2</accession>
<keyword evidence="2" id="KW-0472">Membrane</keyword>
<feature type="region of interest" description="Disordered" evidence="1">
    <location>
        <begin position="482"/>
        <end position="574"/>
    </location>
</feature>
<gene>
    <name evidence="4" type="ORF">MAPG_05579</name>
</gene>
<dbReference type="Proteomes" id="UP000011715">
    <property type="component" value="Unassembled WGS sequence"/>
</dbReference>
<dbReference type="CDD" id="cd06093">
    <property type="entry name" value="PX_domain"/>
    <property type="match status" value="1"/>
</dbReference>
<organism evidence="5 6">
    <name type="scientific">Magnaporthiopsis poae (strain ATCC 64411 / 73-15)</name>
    <name type="common">Kentucky bluegrass fungus</name>
    <name type="synonym">Magnaporthe poae</name>
    <dbReference type="NCBI Taxonomy" id="644358"/>
    <lineage>
        <taxon>Eukaryota</taxon>
        <taxon>Fungi</taxon>
        <taxon>Dikarya</taxon>
        <taxon>Ascomycota</taxon>
        <taxon>Pezizomycotina</taxon>
        <taxon>Sordariomycetes</taxon>
        <taxon>Sordariomycetidae</taxon>
        <taxon>Magnaporthales</taxon>
        <taxon>Magnaporthaceae</taxon>
        <taxon>Magnaporthiopsis</taxon>
    </lineage>
</organism>
<feature type="compositionally biased region" description="Polar residues" evidence="1">
    <location>
        <begin position="511"/>
        <end position="534"/>
    </location>
</feature>
<feature type="compositionally biased region" description="Polar residues" evidence="1">
    <location>
        <begin position="841"/>
        <end position="855"/>
    </location>
</feature>